<proteinExistence type="predicted"/>
<name>A0ABR8WM70_9FLAO</name>
<protein>
    <submittedName>
        <fullName evidence="3">PorT family protein</fullName>
    </submittedName>
</protein>
<comment type="caution">
    <text evidence="3">The sequence shown here is derived from an EMBL/GenBank/DDBJ whole genome shotgun (WGS) entry which is preliminary data.</text>
</comment>
<evidence type="ECO:0000256" key="1">
    <source>
        <dbReference type="SAM" id="SignalP"/>
    </source>
</evidence>
<sequence>MKKLVALVALAASTFASAQELSLTGGVSKIDERSEGEQFNHSYGPMVKFNYVQWIALNDARFSINPGLSAGFYTSKLDETEDQLMLSYVSLPVELVYKVKPVGSSFFVSAGGYFSYLIGAETDRGELKINDGDYSYKNTDYGINVGVGYVFEKGLTLRAGYTKGLANILNYPEGETDSYIKNSNFGLTIGYMIFRKRI</sequence>
<evidence type="ECO:0000313" key="3">
    <source>
        <dbReference type="EMBL" id="MBD8018114.1"/>
    </source>
</evidence>
<keyword evidence="4" id="KW-1185">Reference proteome</keyword>
<dbReference type="InterPro" id="IPR025665">
    <property type="entry name" value="Beta-barrel_OMP_2"/>
</dbReference>
<accession>A0ABR8WM70</accession>
<dbReference type="EMBL" id="JACSPS010000002">
    <property type="protein sequence ID" value="MBD8018114.1"/>
    <property type="molecule type" value="Genomic_DNA"/>
</dbReference>
<gene>
    <name evidence="3" type="ORF">H9628_06495</name>
</gene>
<evidence type="ECO:0000259" key="2">
    <source>
        <dbReference type="Pfam" id="PF13568"/>
    </source>
</evidence>
<evidence type="ECO:0000313" key="4">
    <source>
        <dbReference type="Proteomes" id="UP000626242"/>
    </source>
</evidence>
<reference evidence="3 4" key="1">
    <citation type="submission" date="2020-08" db="EMBL/GenBank/DDBJ databases">
        <title>A Genomic Blueprint of the Chicken Gut Microbiome.</title>
        <authorList>
            <person name="Gilroy R."/>
            <person name="Ravi A."/>
            <person name="Getino M."/>
            <person name="Pursley I."/>
            <person name="Horton D.L."/>
            <person name="Alikhan N.-F."/>
            <person name="Baker D."/>
            <person name="Gharbi K."/>
            <person name="Hall N."/>
            <person name="Watson M."/>
            <person name="Adriaenssens E.M."/>
            <person name="Foster-Nyarko E."/>
            <person name="Jarju S."/>
            <person name="Secka A."/>
            <person name="Antonio M."/>
            <person name="Oren A."/>
            <person name="Chaudhuri R."/>
            <person name="La Ragione R.M."/>
            <person name="Hildebrand F."/>
            <person name="Pallen M.J."/>
        </authorList>
    </citation>
    <scope>NUCLEOTIDE SEQUENCE [LARGE SCALE GENOMIC DNA]</scope>
    <source>
        <strain evidence="3 4">Sa1CVA4</strain>
    </source>
</reference>
<organism evidence="3 4">
    <name type="scientific">Kaistella pullorum</name>
    <dbReference type="NCBI Taxonomy" id="2763074"/>
    <lineage>
        <taxon>Bacteria</taxon>
        <taxon>Pseudomonadati</taxon>
        <taxon>Bacteroidota</taxon>
        <taxon>Flavobacteriia</taxon>
        <taxon>Flavobacteriales</taxon>
        <taxon>Weeksellaceae</taxon>
        <taxon>Chryseobacterium group</taxon>
        <taxon>Kaistella</taxon>
    </lineage>
</organism>
<feature type="signal peptide" evidence="1">
    <location>
        <begin position="1"/>
        <end position="18"/>
    </location>
</feature>
<dbReference type="RefSeq" id="WP_251833311.1">
    <property type="nucleotide sequence ID" value="NZ_JACSPS010000002.1"/>
</dbReference>
<dbReference type="Pfam" id="PF13568">
    <property type="entry name" value="OMP_b-brl_2"/>
    <property type="match status" value="1"/>
</dbReference>
<feature type="chain" id="PRO_5047288759" evidence="1">
    <location>
        <begin position="19"/>
        <end position="198"/>
    </location>
</feature>
<feature type="domain" description="Outer membrane protein beta-barrel" evidence="2">
    <location>
        <begin position="20"/>
        <end position="169"/>
    </location>
</feature>
<dbReference type="Proteomes" id="UP000626242">
    <property type="component" value="Unassembled WGS sequence"/>
</dbReference>
<keyword evidence="1" id="KW-0732">Signal</keyword>